<keyword evidence="6 8" id="KW-0326">Glycosidase</keyword>
<dbReference type="Pfam" id="PF00295">
    <property type="entry name" value="Glyco_hydro_28"/>
    <property type="match status" value="1"/>
</dbReference>
<dbReference type="Proteomes" id="UP000596660">
    <property type="component" value="Unplaced"/>
</dbReference>
<dbReference type="PANTHER" id="PTHR31375">
    <property type="match status" value="1"/>
</dbReference>
<feature type="signal peptide" evidence="9">
    <location>
        <begin position="1"/>
        <end position="30"/>
    </location>
</feature>
<name>A0A803M9F4_CHEQI</name>
<evidence type="ECO:0000256" key="5">
    <source>
        <dbReference type="ARBA" id="ARBA00022801"/>
    </source>
</evidence>
<accession>A0A803M9F4</accession>
<keyword evidence="9" id="KW-0732">Signal</keyword>
<organism evidence="10 11">
    <name type="scientific">Chenopodium quinoa</name>
    <name type="common">Quinoa</name>
    <dbReference type="NCBI Taxonomy" id="63459"/>
    <lineage>
        <taxon>Eukaryota</taxon>
        <taxon>Viridiplantae</taxon>
        <taxon>Streptophyta</taxon>
        <taxon>Embryophyta</taxon>
        <taxon>Tracheophyta</taxon>
        <taxon>Spermatophyta</taxon>
        <taxon>Magnoliopsida</taxon>
        <taxon>eudicotyledons</taxon>
        <taxon>Gunneridae</taxon>
        <taxon>Pentapetalae</taxon>
        <taxon>Caryophyllales</taxon>
        <taxon>Chenopodiaceae</taxon>
        <taxon>Chenopodioideae</taxon>
        <taxon>Atripliceae</taxon>
        <taxon>Chenopodium</taxon>
    </lineage>
</organism>
<evidence type="ECO:0000256" key="3">
    <source>
        <dbReference type="ARBA" id="ARBA00022512"/>
    </source>
</evidence>
<dbReference type="SUPFAM" id="SSF51126">
    <property type="entry name" value="Pectin lyase-like"/>
    <property type="match status" value="1"/>
</dbReference>
<evidence type="ECO:0000256" key="8">
    <source>
        <dbReference type="RuleBase" id="RU361169"/>
    </source>
</evidence>
<dbReference type="InterPro" id="IPR006626">
    <property type="entry name" value="PbH1"/>
</dbReference>
<dbReference type="InterPro" id="IPR012334">
    <property type="entry name" value="Pectin_lyas_fold"/>
</dbReference>
<protein>
    <submittedName>
        <fullName evidence="10">Uncharacterized protein</fullName>
    </submittedName>
</protein>
<dbReference type="KEGG" id="cqi:110689794"/>
<dbReference type="GO" id="GO:0071555">
    <property type="term" value="P:cell wall organization"/>
    <property type="evidence" value="ECO:0007669"/>
    <property type="project" value="UniProtKB-KW"/>
</dbReference>
<dbReference type="InterPro" id="IPR000743">
    <property type="entry name" value="Glyco_hydro_28"/>
</dbReference>
<reference evidence="10" key="1">
    <citation type="journal article" date="2017" name="Nature">
        <title>The genome of Chenopodium quinoa.</title>
        <authorList>
            <person name="Jarvis D.E."/>
            <person name="Ho Y.S."/>
            <person name="Lightfoot D.J."/>
            <person name="Schmoeckel S.M."/>
            <person name="Li B."/>
            <person name="Borm T.J.A."/>
            <person name="Ohyanagi H."/>
            <person name="Mineta K."/>
            <person name="Michell C.T."/>
            <person name="Saber N."/>
            <person name="Kharbatia N.M."/>
            <person name="Rupper R.R."/>
            <person name="Sharp A.R."/>
            <person name="Dally N."/>
            <person name="Boughton B.A."/>
            <person name="Woo Y.H."/>
            <person name="Gao G."/>
            <person name="Schijlen E.G.W.M."/>
            <person name="Guo X."/>
            <person name="Momin A.A."/>
            <person name="Negrao S."/>
            <person name="Al-Babili S."/>
            <person name="Gehring C."/>
            <person name="Roessner U."/>
            <person name="Jung C."/>
            <person name="Murphy K."/>
            <person name="Arold S.T."/>
            <person name="Gojobori T."/>
            <person name="van der Linden C.G."/>
            <person name="van Loo E.N."/>
            <person name="Jellen E.N."/>
            <person name="Maughan P.J."/>
            <person name="Tester M."/>
        </authorList>
    </citation>
    <scope>NUCLEOTIDE SEQUENCE [LARGE SCALE GENOMIC DNA]</scope>
    <source>
        <strain evidence="10">cv. PI 614886</strain>
    </source>
</reference>
<feature type="chain" id="PRO_5031166727" evidence="9">
    <location>
        <begin position="31"/>
        <end position="415"/>
    </location>
</feature>
<evidence type="ECO:0000313" key="11">
    <source>
        <dbReference type="Proteomes" id="UP000596660"/>
    </source>
</evidence>
<sequence>MAIKRELSCKNLLVALGLAFFLYEVTIVVAHPSESSIFDVTKFDAKGNGKPEYTEDGENSNSLAFIQAWQKACNSIGPSKLVIPKGTFVVAQVLFAGPCQSHVTVELQGTILADPDPSVFPNQELIVFQQVEGATFTGTGAINVNQPPLAADPEKDFVFSEIMPSIKLINATSCVVDGIHSMNPSAFHLLVENSHNISIINANFEATTVKPNTHSNAIYISGSSLVAVTNSQIKSGDDCITVSGGSSDISIIGVTCVAGQGISVGAQLDGFHPDYNVKGVTVKSCTFKGTQFGARINPRPTDKPGEVSNIIFEDLTMDQTQNPIFIKQDYPPIPDKPNYAKITDVHFKNIRGTTTSNTPLSFACNKAAPCDGIEVIDVFLHITSTIGKIANNILSASCANAKVLFSGKHDGLNCA</sequence>
<evidence type="ECO:0000256" key="1">
    <source>
        <dbReference type="ARBA" id="ARBA00004191"/>
    </source>
</evidence>
<dbReference type="AlphaFoldDB" id="A0A803M9F4"/>
<dbReference type="OMA" id="ACSERQN"/>
<evidence type="ECO:0000256" key="4">
    <source>
        <dbReference type="ARBA" id="ARBA00022525"/>
    </source>
</evidence>
<evidence type="ECO:0000256" key="9">
    <source>
        <dbReference type="SAM" id="SignalP"/>
    </source>
</evidence>
<gene>
    <name evidence="10" type="primary">LOC110689794</name>
</gene>
<evidence type="ECO:0000256" key="6">
    <source>
        <dbReference type="ARBA" id="ARBA00023295"/>
    </source>
</evidence>
<dbReference type="Gramene" id="AUR62025530-RA">
    <property type="protein sequence ID" value="AUR62025530-RA:cds"/>
    <property type="gene ID" value="AUR62025530"/>
</dbReference>
<keyword evidence="11" id="KW-1185">Reference proteome</keyword>
<dbReference type="Gene3D" id="2.160.20.10">
    <property type="entry name" value="Single-stranded right-handed beta-helix, Pectin lyase-like"/>
    <property type="match status" value="1"/>
</dbReference>
<keyword evidence="5 8" id="KW-0378">Hydrolase</keyword>
<evidence type="ECO:0000313" key="10">
    <source>
        <dbReference type="EnsemblPlants" id="AUR62025530-RA:cds"/>
    </source>
</evidence>
<keyword evidence="7" id="KW-0961">Cell wall biogenesis/degradation</keyword>
<evidence type="ECO:0000256" key="7">
    <source>
        <dbReference type="ARBA" id="ARBA00023316"/>
    </source>
</evidence>
<keyword evidence="4" id="KW-0964">Secreted</keyword>
<dbReference type="SMART" id="SM00710">
    <property type="entry name" value="PbH1"/>
    <property type="match status" value="6"/>
</dbReference>
<comment type="subcellular location">
    <subcellularLocation>
        <location evidence="1">Secreted</location>
        <location evidence="1">Cell wall</location>
    </subcellularLocation>
</comment>
<dbReference type="InterPro" id="IPR011050">
    <property type="entry name" value="Pectin_lyase_fold/virulence"/>
</dbReference>
<evidence type="ECO:0000256" key="2">
    <source>
        <dbReference type="ARBA" id="ARBA00008834"/>
    </source>
</evidence>
<proteinExistence type="inferred from homology"/>
<dbReference type="GeneID" id="110689794"/>
<dbReference type="EnsemblPlants" id="AUR62025530-RA">
    <property type="protein sequence ID" value="AUR62025530-RA:cds"/>
    <property type="gene ID" value="AUR62025530"/>
</dbReference>
<dbReference type="OrthoDB" id="187139at2759"/>
<keyword evidence="3" id="KW-0134">Cell wall</keyword>
<reference evidence="10" key="2">
    <citation type="submission" date="2021-03" db="UniProtKB">
        <authorList>
            <consortium name="EnsemblPlants"/>
        </authorList>
    </citation>
    <scope>IDENTIFICATION</scope>
</reference>
<dbReference type="GO" id="GO:0005975">
    <property type="term" value="P:carbohydrate metabolic process"/>
    <property type="evidence" value="ECO:0007669"/>
    <property type="project" value="InterPro"/>
</dbReference>
<dbReference type="RefSeq" id="XP_021722293.1">
    <property type="nucleotide sequence ID" value="XM_021866601.1"/>
</dbReference>
<dbReference type="GO" id="GO:0004650">
    <property type="term" value="F:polygalacturonase activity"/>
    <property type="evidence" value="ECO:0007669"/>
    <property type="project" value="InterPro"/>
</dbReference>
<comment type="similarity">
    <text evidence="2 8">Belongs to the glycosyl hydrolase 28 family.</text>
</comment>